<dbReference type="PANTHER" id="PTHR37813">
    <property type="entry name" value="FELS-2 PROPHAGE PROTEIN"/>
    <property type="match status" value="1"/>
</dbReference>
<dbReference type="RefSeq" id="WP_109725800.1">
    <property type="nucleotide sequence ID" value="NZ_QGDI01000003.1"/>
</dbReference>
<evidence type="ECO:0000313" key="5">
    <source>
        <dbReference type="EMBL" id="PWJ14013.1"/>
    </source>
</evidence>
<dbReference type="AlphaFoldDB" id="A0A315Y370"/>
<evidence type="ECO:0000313" key="6">
    <source>
        <dbReference type="Proteomes" id="UP000245720"/>
    </source>
</evidence>
<keyword evidence="2" id="KW-0175">Coiled coil</keyword>
<dbReference type="OrthoDB" id="9780715at2"/>
<dbReference type="InterPro" id="IPR010090">
    <property type="entry name" value="Phage_tape_meas"/>
</dbReference>
<dbReference type="Proteomes" id="UP000245720">
    <property type="component" value="Unassembled WGS sequence"/>
</dbReference>
<accession>A0A315Y370</accession>
<feature type="coiled-coil region" evidence="2">
    <location>
        <begin position="702"/>
        <end position="736"/>
    </location>
</feature>
<feature type="compositionally biased region" description="Basic and acidic residues" evidence="3">
    <location>
        <begin position="110"/>
        <end position="127"/>
    </location>
</feature>
<evidence type="ECO:0000256" key="2">
    <source>
        <dbReference type="SAM" id="Coils"/>
    </source>
</evidence>
<gene>
    <name evidence="5" type="ORF">IE37_00945</name>
</gene>
<feature type="coiled-coil region" evidence="2">
    <location>
        <begin position="590"/>
        <end position="628"/>
    </location>
</feature>
<organism evidence="5 6">
    <name type="scientific">Ruminococcus flavefaciens</name>
    <dbReference type="NCBI Taxonomy" id="1265"/>
    <lineage>
        <taxon>Bacteria</taxon>
        <taxon>Bacillati</taxon>
        <taxon>Bacillota</taxon>
        <taxon>Clostridia</taxon>
        <taxon>Eubacteriales</taxon>
        <taxon>Oscillospiraceae</taxon>
        <taxon>Ruminococcus</taxon>
    </lineage>
</organism>
<feature type="non-terminal residue" evidence="5">
    <location>
        <position position="1137"/>
    </location>
</feature>
<reference evidence="5 6" key="1">
    <citation type="submission" date="2018-05" db="EMBL/GenBank/DDBJ databases">
        <title>The Hungate 1000. A catalogue of reference genomes from the rumen microbiome.</title>
        <authorList>
            <person name="Kelly W."/>
        </authorList>
    </citation>
    <scope>NUCLEOTIDE SEQUENCE [LARGE SCALE GENOMIC DNA]</scope>
    <source>
        <strain evidence="5 6">SAb67</strain>
    </source>
</reference>
<feature type="region of interest" description="Disordered" evidence="3">
    <location>
        <begin position="110"/>
        <end position="144"/>
    </location>
</feature>
<dbReference type="PANTHER" id="PTHR37813:SF1">
    <property type="entry name" value="FELS-2 PROPHAGE PROTEIN"/>
    <property type="match status" value="1"/>
</dbReference>
<dbReference type="NCBIfam" id="TIGR01760">
    <property type="entry name" value="tape_meas_TP901"/>
    <property type="match status" value="1"/>
</dbReference>
<dbReference type="Pfam" id="PF10145">
    <property type="entry name" value="PhageMin_Tail"/>
    <property type="match status" value="1"/>
</dbReference>
<keyword evidence="1" id="KW-1188">Viral release from host cell</keyword>
<feature type="coiled-coil region" evidence="2">
    <location>
        <begin position="161"/>
        <end position="188"/>
    </location>
</feature>
<sequence>MASKKIKGITIQYEGDTVKLEEALKSVESKGRKAKAEMSEVNRALKEAPDSAVLWQQKQELLNKTLESSKDKLKLLEDAQEEIQRQFDNKSIGEDQYRAFERELERARAETEKLGAEAEDAGKHVEELSGEAGKASGSLDKMGNTAESSAEGFTVLKGAVAKLAADGLEKLASELKNATEQALEFEGSIAKVSTIADDTVPIEKMKDDIIDLSNETGIAANVIADATYDAISAGQQTGNAVKFVGDATKLARAGFADTGDTLDLLTTILNAYHMEASDTAKVMDVLIQTQNLGKTSVGQLSSAMGKVIPTANAYSVNLEQIAAGYAIMTANGVATSETTTYINSMLNELGKSGTKTSNVLKEETGKSFKELMDEGNTLADVLTIIKDNADKNSLSFGDLWGSAEASKAGLVLLGESADAYNETLKKMESSAGATDIAFEKLETKEYKLEKAQNQMRNSLIEIGSVALESIVPIAEKAMPYIENKLLSFNKNLPAIEKTVSDMLPLIKGVGAAYASWKIASTALKGAEAVKGLATAMKTADGAQKLLNSSMLANPAVAVTAAIVGLTVAIGALVVAQKEETDISAEVAEQFRAEQEAADAAREEIKKMKDDFNDRARDIENESKRTEDLWKELDSLADASGRVKDADKKRAEYILGELNSALGTEYTMTGNQIENYKTLASEIDKVIEKEKAQALVDQYMAMNSAMMRQNAEAQANYEKYDSQYSAARSEMSTAEQQYRALAGDDISAEDYLRQYKASRAFGKSNDEAWGSDEVAAAAQAYLNAKQATIEAGDLRQNAKQAFDSTIDYMHRLDDAEKAFAEERYDDVKDILYTEKNANKEILEDTKSSLDERKEAYKASLEKIYSDIELYSKNWRQKEADAIMQEMGEVVNSARLAGLDANEAFDETFRENVQKMLDDGFDITELAKWAKEAGLDVGDVFQEDYTKIVQDQLDKGYNISELLLWGIASGENVGGLFTDEFTKKYQSQLDSGFDVQGLLQWATEKGYELGDVFGSNFSSRYQSYLNDMLYANNDLINEHSINSQADYEYWKSQGYDFHATGGTIGIGQQGIVAEAGPELLQVMNGGIKITPLSRTATNTPVGAGSGTTINNYNNTVYATVRGKYDVYGMAEDMATAERR</sequence>
<evidence type="ECO:0000259" key="4">
    <source>
        <dbReference type="Pfam" id="PF10145"/>
    </source>
</evidence>
<evidence type="ECO:0000256" key="1">
    <source>
        <dbReference type="ARBA" id="ARBA00022612"/>
    </source>
</evidence>
<proteinExistence type="predicted"/>
<protein>
    <submittedName>
        <fullName evidence="5">TP901 family phage tail tape measure protein</fullName>
    </submittedName>
</protein>
<comment type="caution">
    <text evidence="5">The sequence shown here is derived from an EMBL/GenBank/DDBJ whole genome shotgun (WGS) entry which is preliminary data.</text>
</comment>
<dbReference type="EMBL" id="QGDI01000003">
    <property type="protein sequence ID" value="PWJ14013.1"/>
    <property type="molecule type" value="Genomic_DNA"/>
</dbReference>
<name>A0A315Y370_RUMFL</name>
<feature type="domain" description="Phage tail tape measure protein" evidence="4">
    <location>
        <begin position="207"/>
        <end position="390"/>
    </location>
</feature>
<evidence type="ECO:0000256" key="3">
    <source>
        <dbReference type="SAM" id="MobiDB-lite"/>
    </source>
</evidence>